<dbReference type="SUPFAM" id="SSF50475">
    <property type="entry name" value="FMN-binding split barrel"/>
    <property type="match status" value="1"/>
</dbReference>
<feature type="compositionally biased region" description="Polar residues" evidence="5">
    <location>
        <begin position="219"/>
        <end position="235"/>
    </location>
</feature>
<dbReference type="SMART" id="SM00903">
    <property type="entry name" value="Flavin_Reduct"/>
    <property type="match status" value="1"/>
</dbReference>
<keyword evidence="8" id="KW-1185">Reference proteome</keyword>
<proteinExistence type="inferred from homology"/>
<sequence length="241" mass="26193">MIIDPADLDVASNYKLLIGSVLPRPIAWVSTSSALGVGNIAPISFFTVVGRQPPTLSITLLPRSDGVTLKDTFVNIRDTGEFVINIASVAQAGVLNDSAYEFHWEADEFDEVGIERAPCETISVPRIAEAPISFECVLDRIIPMPPLPDHVVWGRVQKIHVRDDLYLPRGRIDTGALGAVGRLAAEYTAVNNIFTTPLPDEVLTTLTTQRARRLDGKESSFSPVDSKNWTPSGSTAKDPRG</sequence>
<dbReference type="Gene3D" id="2.30.110.10">
    <property type="entry name" value="Electron Transport, Fmn-binding Protein, Chain A"/>
    <property type="match status" value="1"/>
</dbReference>
<dbReference type="Pfam" id="PF01613">
    <property type="entry name" value="Flavin_Reduct"/>
    <property type="match status" value="1"/>
</dbReference>
<evidence type="ECO:0000259" key="6">
    <source>
        <dbReference type="SMART" id="SM00903"/>
    </source>
</evidence>
<evidence type="ECO:0000313" key="8">
    <source>
        <dbReference type="Proteomes" id="UP001298593"/>
    </source>
</evidence>
<keyword evidence="3" id="KW-0288">FMN</keyword>
<dbReference type="PANTHER" id="PTHR33798:SF5">
    <property type="entry name" value="FLAVIN REDUCTASE LIKE DOMAIN-CONTAINING PROTEIN"/>
    <property type="match status" value="1"/>
</dbReference>
<dbReference type="GO" id="GO:0016491">
    <property type="term" value="F:oxidoreductase activity"/>
    <property type="evidence" value="ECO:0007669"/>
    <property type="project" value="UniProtKB-KW"/>
</dbReference>
<accession>A0ABU5XXM6</accession>
<dbReference type="EMBL" id="JAYJJU010000012">
    <property type="protein sequence ID" value="MEB3032730.1"/>
    <property type="molecule type" value="Genomic_DNA"/>
</dbReference>
<dbReference type="InterPro" id="IPR012349">
    <property type="entry name" value="Split_barrel_FMN-bd"/>
</dbReference>
<dbReference type="EC" id="1.5.1.-" evidence="7"/>
<gene>
    <name evidence="7" type="ORF">KV113_14310</name>
</gene>
<evidence type="ECO:0000256" key="2">
    <source>
        <dbReference type="ARBA" id="ARBA00022630"/>
    </source>
</evidence>
<evidence type="ECO:0000256" key="1">
    <source>
        <dbReference type="ARBA" id="ARBA00001917"/>
    </source>
</evidence>
<organism evidence="7 8">
    <name type="scientific">[Mycobacterium] nativiensis</name>
    <dbReference type="NCBI Taxonomy" id="2855503"/>
    <lineage>
        <taxon>Bacteria</taxon>
        <taxon>Bacillati</taxon>
        <taxon>Actinomycetota</taxon>
        <taxon>Actinomycetes</taxon>
        <taxon>Mycobacteriales</taxon>
        <taxon>Mycobacteriaceae</taxon>
        <taxon>Mycolicibacter</taxon>
    </lineage>
</organism>
<name>A0ABU5XXM6_9MYCO</name>
<evidence type="ECO:0000313" key="7">
    <source>
        <dbReference type="EMBL" id="MEB3032730.1"/>
    </source>
</evidence>
<evidence type="ECO:0000256" key="4">
    <source>
        <dbReference type="ARBA" id="ARBA00038054"/>
    </source>
</evidence>
<comment type="caution">
    <text evidence="7">The sequence shown here is derived from an EMBL/GenBank/DDBJ whole genome shotgun (WGS) entry which is preliminary data.</text>
</comment>
<dbReference type="RefSeq" id="WP_224971648.1">
    <property type="nucleotide sequence ID" value="NZ_JAYJJU010000012.1"/>
</dbReference>
<keyword evidence="7" id="KW-0560">Oxidoreductase</keyword>
<reference evidence="7 8" key="1">
    <citation type="submission" date="2023-12" db="EMBL/GenBank/DDBJ databases">
        <title>Description of new species of Mycobacterium terrae complex isolated from sewage at the Sao Paulo Zoological Park Foundation in Brazil.</title>
        <authorList>
            <person name="Romagnoli C.L."/>
            <person name="Conceicao E.C."/>
            <person name="Machado E."/>
            <person name="Barreto L.B.P.F."/>
            <person name="Sharma A."/>
            <person name="Silva N.M."/>
            <person name="Marques L.E."/>
            <person name="Juliana M.A."/>
            <person name="Lourenco M.C.S."/>
            <person name="Digiampietri L.A."/>
            <person name="Suffys P.N."/>
            <person name="Viana-Niero C."/>
        </authorList>
    </citation>
    <scope>NUCLEOTIDE SEQUENCE [LARGE SCALE GENOMIC DNA]</scope>
    <source>
        <strain evidence="7 8">MYC340</strain>
    </source>
</reference>
<keyword evidence="2" id="KW-0285">Flavoprotein</keyword>
<dbReference type="InterPro" id="IPR002563">
    <property type="entry name" value="Flavin_Rdtase-like_dom"/>
</dbReference>
<dbReference type="PANTHER" id="PTHR33798">
    <property type="entry name" value="FLAVOPROTEIN OXYGENASE"/>
    <property type="match status" value="1"/>
</dbReference>
<evidence type="ECO:0000256" key="3">
    <source>
        <dbReference type="ARBA" id="ARBA00022643"/>
    </source>
</evidence>
<protein>
    <submittedName>
        <fullName evidence="7">Flavin reductase family protein</fullName>
        <ecNumber evidence="7">1.5.1.-</ecNumber>
    </submittedName>
</protein>
<feature type="domain" description="Flavin reductase like" evidence="6">
    <location>
        <begin position="19"/>
        <end position="175"/>
    </location>
</feature>
<comment type="cofactor">
    <cofactor evidence="1">
        <name>FMN</name>
        <dbReference type="ChEBI" id="CHEBI:58210"/>
    </cofactor>
</comment>
<feature type="region of interest" description="Disordered" evidence="5">
    <location>
        <begin position="214"/>
        <end position="241"/>
    </location>
</feature>
<dbReference type="Proteomes" id="UP001298593">
    <property type="component" value="Unassembled WGS sequence"/>
</dbReference>
<evidence type="ECO:0000256" key="5">
    <source>
        <dbReference type="SAM" id="MobiDB-lite"/>
    </source>
</evidence>
<comment type="similarity">
    <text evidence="4">Belongs to the flavoredoxin family.</text>
</comment>